<gene>
    <name evidence="1" type="ORF">OAN307_c03680</name>
</gene>
<keyword evidence="2" id="KW-1185">Reference proteome</keyword>
<reference evidence="1 2" key="1">
    <citation type="journal article" date="2013" name="PLoS ONE">
        <title>Poles Apart: Arctic and Antarctic Octadecabacter strains Share High Genome Plasticity and a New Type of Xanthorhodopsin.</title>
        <authorList>
            <person name="Vollmers J."/>
            <person name="Voget S."/>
            <person name="Dietrich S."/>
            <person name="Gollnow K."/>
            <person name="Smits M."/>
            <person name="Meyer K."/>
            <person name="Brinkhoff T."/>
            <person name="Simon M."/>
            <person name="Daniel R."/>
        </authorList>
    </citation>
    <scope>NUCLEOTIDE SEQUENCE [LARGE SCALE GENOMIC DNA]</scope>
    <source>
        <strain evidence="1 2">307</strain>
    </source>
</reference>
<sequence length="100" mass="11160">MTFTCPDLAIFFSDPLHDLKGFSGTFDVAKREVFLAMLSPLASALTDLKNTCAFSMYQECTHFTPAGDGGFYTCMVAEISADEICKRYGSYHSRWALLHK</sequence>
<protein>
    <submittedName>
        <fullName evidence="1">Uncharacterized protein</fullName>
    </submittedName>
</protein>
<dbReference type="Proteomes" id="UP000005307">
    <property type="component" value="Chromosome"/>
</dbReference>
<evidence type="ECO:0000313" key="1">
    <source>
        <dbReference type="EMBL" id="AGI66120.1"/>
    </source>
</evidence>
<dbReference type="AlphaFoldDB" id="M9R8N4"/>
<dbReference type="KEGG" id="oat:OAN307_c03680"/>
<organism evidence="1 2">
    <name type="scientific">Octadecabacter antarcticus 307</name>
    <dbReference type="NCBI Taxonomy" id="391626"/>
    <lineage>
        <taxon>Bacteria</taxon>
        <taxon>Pseudomonadati</taxon>
        <taxon>Pseudomonadota</taxon>
        <taxon>Alphaproteobacteria</taxon>
        <taxon>Rhodobacterales</taxon>
        <taxon>Roseobacteraceae</taxon>
        <taxon>Octadecabacter</taxon>
    </lineage>
</organism>
<proteinExistence type="predicted"/>
<evidence type="ECO:0000313" key="2">
    <source>
        <dbReference type="Proteomes" id="UP000005307"/>
    </source>
</evidence>
<dbReference type="EMBL" id="CP003740">
    <property type="protein sequence ID" value="AGI66120.1"/>
    <property type="molecule type" value="Genomic_DNA"/>
</dbReference>
<accession>M9R8N4</accession>
<dbReference type="HOGENOM" id="CLU_2303021_0_0_5"/>
<name>M9R8N4_9RHOB</name>